<dbReference type="STRING" id="6336.A0A0V0RDF7"/>
<dbReference type="Proteomes" id="UP000054630">
    <property type="component" value="Unassembled WGS sequence"/>
</dbReference>
<sequence length="132" mass="13186">LGCFFGEPPAAPFLLPYPVLPTCDTGSRPAASAGPVVTRGFGTCDSPPVVPGASPSSPATPEFVGAPGQRPATPGSARSVPVSWPPLVRLRLDGTGHQRSGVVAQAGGQLRIRTLLAAPASGPPALQVPGSF</sequence>
<proteinExistence type="predicted"/>
<feature type="compositionally biased region" description="Low complexity" evidence="1">
    <location>
        <begin position="51"/>
        <end position="61"/>
    </location>
</feature>
<accession>A0A0V0RDF7</accession>
<evidence type="ECO:0000313" key="2">
    <source>
        <dbReference type="EMBL" id="KRX12460.1"/>
    </source>
</evidence>
<protein>
    <submittedName>
        <fullName evidence="2">Uncharacterized protein</fullName>
    </submittedName>
</protein>
<feature type="non-terminal residue" evidence="2">
    <location>
        <position position="1"/>
    </location>
</feature>
<name>A0A0V0RDF7_9BILA</name>
<feature type="region of interest" description="Disordered" evidence="1">
    <location>
        <begin position="47"/>
        <end position="80"/>
    </location>
</feature>
<dbReference type="OrthoDB" id="5936708at2759"/>
<keyword evidence="3" id="KW-1185">Reference proteome</keyword>
<comment type="caution">
    <text evidence="2">The sequence shown here is derived from an EMBL/GenBank/DDBJ whole genome shotgun (WGS) entry which is preliminary data.</text>
</comment>
<reference evidence="2 3" key="1">
    <citation type="submission" date="2015-01" db="EMBL/GenBank/DDBJ databases">
        <title>Evolution of Trichinella species and genotypes.</title>
        <authorList>
            <person name="Korhonen P.K."/>
            <person name="Edoardo P."/>
            <person name="Giuseppe L.R."/>
            <person name="Gasser R.B."/>
        </authorList>
    </citation>
    <scope>NUCLEOTIDE SEQUENCE [LARGE SCALE GENOMIC DNA]</scope>
    <source>
        <strain evidence="2">ISS37</strain>
    </source>
</reference>
<gene>
    <name evidence="2" type="ORF">T07_638</name>
</gene>
<dbReference type="EMBL" id="JYDL01000388">
    <property type="protein sequence ID" value="KRX12460.1"/>
    <property type="molecule type" value="Genomic_DNA"/>
</dbReference>
<dbReference type="AlphaFoldDB" id="A0A0V0RDF7"/>
<feature type="non-terminal residue" evidence="2">
    <location>
        <position position="132"/>
    </location>
</feature>
<organism evidence="2 3">
    <name type="scientific">Trichinella nelsoni</name>
    <dbReference type="NCBI Taxonomy" id="6336"/>
    <lineage>
        <taxon>Eukaryota</taxon>
        <taxon>Metazoa</taxon>
        <taxon>Ecdysozoa</taxon>
        <taxon>Nematoda</taxon>
        <taxon>Enoplea</taxon>
        <taxon>Dorylaimia</taxon>
        <taxon>Trichinellida</taxon>
        <taxon>Trichinellidae</taxon>
        <taxon>Trichinella</taxon>
    </lineage>
</organism>
<evidence type="ECO:0000256" key="1">
    <source>
        <dbReference type="SAM" id="MobiDB-lite"/>
    </source>
</evidence>
<evidence type="ECO:0000313" key="3">
    <source>
        <dbReference type="Proteomes" id="UP000054630"/>
    </source>
</evidence>